<dbReference type="PANTHER" id="PTHR43364">
    <property type="entry name" value="NADH-SPECIFIC METHYLGLYOXAL REDUCTASE-RELATED"/>
    <property type="match status" value="1"/>
</dbReference>
<dbReference type="InterPro" id="IPR023210">
    <property type="entry name" value="NADP_OxRdtase_dom"/>
</dbReference>
<dbReference type="Proteomes" id="UP000250744">
    <property type="component" value="Unassembled WGS sequence"/>
</dbReference>
<dbReference type="Pfam" id="PF00248">
    <property type="entry name" value="Aldo_ket_red"/>
    <property type="match status" value="1"/>
</dbReference>
<accession>A0A364NPY9</accession>
<evidence type="ECO:0000256" key="4">
    <source>
        <dbReference type="ARBA" id="ARBA00070119"/>
    </source>
</evidence>
<dbReference type="CDD" id="cd19094">
    <property type="entry name" value="AKR_Tas-like"/>
    <property type="match status" value="1"/>
</dbReference>
<gene>
    <name evidence="6" type="ORF">DN062_02390</name>
</gene>
<proteinExistence type="inferred from homology"/>
<evidence type="ECO:0000313" key="7">
    <source>
        <dbReference type="Proteomes" id="UP000250744"/>
    </source>
</evidence>
<dbReference type="SUPFAM" id="SSF51430">
    <property type="entry name" value="NAD(P)-linked oxidoreductase"/>
    <property type="match status" value="1"/>
</dbReference>
<protein>
    <recommendedName>
        <fullName evidence="4">Protein tas</fullName>
    </recommendedName>
</protein>
<comment type="similarity">
    <text evidence="3">Belongs to the aldo/keto reductase family. Aldo/keto reductase 2 subfamily.</text>
</comment>
<dbReference type="RefSeq" id="WP_112157224.1">
    <property type="nucleotide sequence ID" value="NZ_QKRX01000002.1"/>
</dbReference>
<evidence type="ECO:0000256" key="1">
    <source>
        <dbReference type="ARBA" id="ARBA00022857"/>
    </source>
</evidence>
<keyword evidence="7" id="KW-1185">Reference proteome</keyword>
<feature type="domain" description="NADP-dependent oxidoreductase" evidence="5">
    <location>
        <begin position="15"/>
        <end position="336"/>
    </location>
</feature>
<dbReference type="PRINTS" id="PR00069">
    <property type="entry name" value="ALDKETRDTASE"/>
</dbReference>
<evidence type="ECO:0000259" key="5">
    <source>
        <dbReference type="Pfam" id="PF00248"/>
    </source>
</evidence>
<dbReference type="FunFam" id="3.20.20.100:FF:000005">
    <property type="entry name" value="NADP(H)-dependent aldo-keto reductase"/>
    <property type="match status" value="1"/>
</dbReference>
<reference evidence="6 7" key="1">
    <citation type="submission" date="2018-06" db="EMBL/GenBank/DDBJ databases">
        <title>Nitrincola tibetense sp. nov., isolated from Lake XuguoCo on Tibetan Plateau.</title>
        <authorList>
            <person name="Xing P."/>
        </authorList>
    </citation>
    <scope>NUCLEOTIDE SEQUENCE [LARGE SCALE GENOMIC DNA]</scope>
    <source>
        <strain evidence="7">xg18</strain>
    </source>
</reference>
<evidence type="ECO:0000256" key="3">
    <source>
        <dbReference type="ARBA" id="ARBA00038157"/>
    </source>
</evidence>
<evidence type="ECO:0000313" key="6">
    <source>
        <dbReference type="EMBL" id="RAU19143.1"/>
    </source>
</evidence>
<evidence type="ECO:0000256" key="2">
    <source>
        <dbReference type="ARBA" id="ARBA00023002"/>
    </source>
</evidence>
<dbReference type="AlphaFoldDB" id="A0A364NPY9"/>
<dbReference type="OrthoDB" id="9772407at2"/>
<keyword evidence="1" id="KW-0521">NADP</keyword>
<dbReference type="InterPro" id="IPR050523">
    <property type="entry name" value="AKR_Detox_Biosynth"/>
</dbReference>
<organism evidence="6 7">
    <name type="scientific">Nitrincola tibetensis</name>
    <dbReference type="NCBI Taxonomy" id="2219697"/>
    <lineage>
        <taxon>Bacteria</taxon>
        <taxon>Pseudomonadati</taxon>
        <taxon>Pseudomonadota</taxon>
        <taxon>Gammaproteobacteria</taxon>
        <taxon>Oceanospirillales</taxon>
        <taxon>Oceanospirillaceae</taxon>
        <taxon>Nitrincola</taxon>
    </lineage>
</organism>
<dbReference type="EMBL" id="QKRX01000002">
    <property type="protein sequence ID" value="RAU19143.1"/>
    <property type="molecule type" value="Genomic_DNA"/>
</dbReference>
<dbReference type="GO" id="GO:0016491">
    <property type="term" value="F:oxidoreductase activity"/>
    <property type="evidence" value="ECO:0007669"/>
    <property type="project" value="UniProtKB-KW"/>
</dbReference>
<comment type="caution">
    <text evidence="6">The sequence shown here is derived from an EMBL/GenBank/DDBJ whole genome shotgun (WGS) entry which is preliminary data.</text>
</comment>
<dbReference type="Gene3D" id="3.20.20.100">
    <property type="entry name" value="NADP-dependent oxidoreductase domain"/>
    <property type="match status" value="1"/>
</dbReference>
<dbReference type="InterPro" id="IPR036812">
    <property type="entry name" value="NAD(P)_OxRdtase_dom_sf"/>
</dbReference>
<dbReference type="PANTHER" id="PTHR43364:SF4">
    <property type="entry name" value="NAD(P)-LINKED OXIDOREDUCTASE SUPERFAMILY PROTEIN"/>
    <property type="match status" value="1"/>
</dbReference>
<name>A0A364NPY9_9GAMM</name>
<dbReference type="NCBIfam" id="NF007912">
    <property type="entry name" value="PRK10625.1"/>
    <property type="match status" value="1"/>
</dbReference>
<dbReference type="InterPro" id="IPR020471">
    <property type="entry name" value="AKR"/>
</dbReference>
<keyword evidence="2" id="KW-0560">Oxidoreductase</keyword>
<sequence length="345" mass="39348">MDYRQLGKTDIRVSKLALGTMTWGEQNTELDAHQQLDLAWDAGINFVDAAEMYPVPPKAETQGLTEQYLGSWLQKRGLRDKIIIATKVTGPGESFHYLREGPRLSRQHIISAVEGNLQRLQTDYIDLYQLHWPERHTNFFGQLGYQHRIQTDLISIEETLSACEELVKSGKVRHIGISNETPWGMHEYLRLSDQQGLTRIQSIQNPYNLLNRTFEVGLAEMSIREQVGLLAYSPLAFGVLSGKYLSGQRPEKGRLTLYERFKRYTSERAEHITEAYVNLARRYDLDPAQMALAFVNERPFVTANIIGATTLEQLQSNIDSAKLYLSDEVLAEIEALHLQQPNPCP</sequence>